<keyword evidence="2" id="KW-1185">Reference proteome</keyword>
<dbReference type="InterPro" id="IPR028192">
    <property type="entry name" value="BMF"/>
</dbReference>
<evidence type="ECO:0008006" key="3">
    <source>
        <dbReference type="Google" id="ProtNLM"/>
    </source>
</evidence>
<dbReference type="Pfam" id="PF15185">
    <property type="entry name" value="BMF"/>
    <property type="match status" value="1"/>
</dbReference>
<comment type="caution">
    <text evidence="1">The sequence shown here is derived from an EMBL/GenBank/DDBJ whole genome shotgun (WGS) entry which is preliminary data.</text>
</comment>
<organism evidence="1 2">
    <name type="scientific">Triplophysa tibetana</name>
    <dbReference type="NCBI Taxonomy" id="1572043"/>
    <lineage>
        <taxon>Eukaryota</taxon>
        <taxon>Metazoa</taxon>
        <taxon>Chordata</taxon>
        <taxon>Craniata</taxon>
        <taxon>Vertebrata</taxon>
        <taxon>Euteleostomi</taxon>
        <taxon>Actinopterygii</taxon>
        <taxon>Neopterygii</taxon>
        <taxon>Teleostei</taxon>
        <taxon>Ostariophysi</taxon>
        <taxon>Cypriniformes</taxon>
        <taxon>Nemacheilidae</taxon>
        <taxon>Triplophysa</taxon>
    </lineage>
</organism>
<sequence>MKPGYFASSPTTVTIETEREPRLMDEDEDGVFGKALQRWPSSHRQIKIKQTETGLQTVGRPPAPPNGMLPCQMHEERRSLLDGNAGLLLLGPPARSPPLDIALRENLQPMDLPAPRPPQSVETLIGQKLQLIGDQFYQDHMMVGQVKSSSSHLEILQCRDSQGSK</sequence>
<dbReference type="GO" id="GO:0006915">
    <property type="term" value="P:apoptotic process"/>
    <property type="evidence" value="ECO:0007669"/>
    <property type="project" value="InterPro"/>
</dbReference>
<gene>
    <name evidence="1" type="ORF">E1301_Tti006100</name>
</gene>
<dbReference type="GO" id="GO:0016459">
    <property type="term" value="C:myosin complex"/>
    <property type="evidence" value="ECO:0007669"/>
    <property type="project" value="TreeGrafter"/>
</dbReference>
<dbReference type="AlphaFoldDB" id="A0A5A9NRM0"/>
<accession>A0A5A9NRM0</accession>
<evidence type="ECO:0000313" key="1">
    <source>
        <dbReference type="EMBL" id="KAA0711611.1"/>
    </source>
</evidence>
<name>A0A5A9NRM0_9TELE</name>
<dbReference type="EMBL" id="SOYY01000015">
    <property type="protein sequence ID" value="KAA0711611.1"/>
    <property type="molecule type" value="Genomic_DNA"/>
</dbReference>
<dbReference type="GO" id="GO:0010507">
    <property type="term" value="P:negative regulation of autophagy"/>
    <property type="evidence" value="ECO:0007669"/>
    <property type="project" value="TreeGrafter"/>
</dbReference>
<dbReference type="PANTHER" id="PTHR32014:SF2">
    <property type="entry name" value="BCL-2-MODIFYING FACTOR"/>
    <property type="match status" value="1"/>
</dbReference>
<proteinExistence type="predicted"/>
<evidence type="ECO:0000313" key="2">
    <source>
        <dbReference type="Proteomes" id="UP000324632"/>
    </source>
</evidence>
<reference evidence="1 2" key="1">
    <citation type="journal article" date="2019" name="Mol. Ecol. Resour.">
        <title>Chromosome-level genome assembly of Triplophysa tibetana, a fish adapted to the harsh high-altitude environment of the Tibetan Plateau.</title>
        <authorList>
            <person name="Yang X."/>
            <person name="Liu H."/>
            <person name="Ma Z."/>
            <person name="Zou Y."/>
            <person name="Zou M."/>
            <person name="Mao Y."/>
            <person name="Li X."/>
            <person name="Wang H."/>
            <person name="Chen T."/>
            <person name="Wang W."/>
            <person name="Yang R."/>
        </authorList>
    </citation>
    <scope>NUCLEOTIDE SEQUENCE [LARGE SCALE GENOMIC DNA]</scope>
    <source>
        <strain evidence="1">TTIB1903HZAU</strain>
        <tissue evidence="1">Muscle</tissue>
    </source>
</reference>
<dbReference type="GO" id="GO:0043065">
    <property type="term" value="P:positive regulation of apoptotic process"/>
    <property type="evidence" value="ECO:0007669"/>
    <property type="project" value="TreeGrafter"/>
</dbReference>
<protein>
    <recommendedName>
        <fullName evidence="3">Bcl-2-modifying factor</fullName>
    </recommendedName>
</protein>
<dbReference type="Proteomes" id="UP000324632">
    <property type="component" value="Chromosome 15"/>
</dbReference>
<dbReference type="PANTHER" id="PTHR32014">
    <property type="entry name" value="BCL-2-MODIFYING FACTOR"/>
    <property type="match status" value="1"/>
</dbReference>